<evidence type="ECO:0000259" key="1">
    <source>
        <dbReference type="Pfam" id="PF08887"/>
    </source>
</evidence>
<evidence type="ECO:0000313" key="4">
    <source>
        <dbReference type="Proteomes" id="UP000446768"/>
    </source>
</evidence>
<protein>
    <submittedName>
        <fullName evidence="3">DUF1851 domain-containing protein</fullName>
    </submittedName>
</protein>
<dbReference type="Pfam" id="PF08887">
    <property type="entry name" value="GAD-like"/>
    <property type="match status" value="1"/>
</dbReference>
<evidence type="ECO:0000259" key="2">
    <source>
        <dbReference type="Pfam" id="PF08906"/>
    </source>
</evidence>
<reference evidence="3 4" key="1">
    <citation type="submission" date="2019-11" db="EMBL/GenBank/DDBJ databases">
        <title>Novel species isolated from a subtropical stream in China.</title>
        <authorList>
            <person name="Lu H."/>
        </authorList>
    </citation>
    <scope>NUCLEOTIDE SEQUENCE [LARGE SCALE GENOMIC DNA]</scope>
    <source>
        <strain evidence="3 4">FT92W</strain>
    </source>
</reference>
<organism evidence="3 4">
    <name type="scientific">Pseudoduganella rivuli</name>
    <dbReference type="NCBI Taxonomy" id="2666085"/>
    <lineage>
        <taxon>Bacteria</taxon>
        <taxon>Pseudomonadati</taxon>
        <taxon>Pseudomonadota</taxon>
        <taxon>Betaproteobacteria</taxon>
        <taxon>Burkholderiales</taxon>
        <taxon>Oxalobacteraceae</taxon>
        <taxon>Telluria group</taxon>
        <taxon>Pseudoduganella</taxon>
    </lineage>
</organism>
<name>A0A7X2IU06_9BURK</name>
<dbReference type="InterPro" id="IPR014983">
    <property type="entry name" value="GAD-rel"/>
</dbReference>
<comment type="caution">
    <text evidence="3">The sequence shown here is derived from an EMBL/GenBank/DDBJ whole genome shotgun (WGS) entry which is preliminary data.</text>
</comment>
<sequence length="203" mass="23309">MDEDFEYFLEQMGPSTHKRTVPTSSIERYRGKLPDQLLAYWEEHGWCGYADGLFWTVDPQEYEPVLEAWIGDTPLMEKDAYHIIARSAFGKLYFWGERTGDSLKVFAPGSYCFPRKAMYEESELDFGLRIFFSNRDRKENDFDDLFTPAMNKLGPLTCDEMYGFVPALALGGPSDLAHLQKIKAVEHLVFLAQLAPLEVMTPP</sequence>
<feature type="domain" description="T6SS immunity protein Tdi1 C-terminal" evidence="2">
    <location>
        <begin position="130"/>
        <end position="194"/>
    </location>
</feature>
<dbReference type="RefSeq" id="WP_154380917.1">
    <property type="nucleotide sequence ID" value="NZ_WKJJ01000025.1"/>
</dbReference>
<dbReference type="Proteomes" id="UP000446768">
    <property type="component" value="Unassembled WGS sequence"/>
</dbReference>
<dbReference type="Pfam" id="PF08906">
    <property type="entry name" value="T6SS_Tdi1_C"/>
    <property type="match status" value="1"/>
</dbReference>
<gene>
    <name evidence="3" type="ORF">GJ700_29825</name>
</gene>
<feature type="domain" description="GAD-related" evidence="1">
    <location>
        <begin position="5"/>
        <end position="106"/>
    </location>
</feature>
<dbReference type="AlphaFoldDB" id="A0A7X2IU06"/>
<dbReference type="EMBL" id="WKJJ01000025">
    <property type="protein sequence ID" value="MRV75920.1"/>
    <property type="molecule type" value="Genomic_DNA"/>
</dbReference>
<evidence type="ECO:0000313" key="3">
    <source>
        <dbReference type="EMBL" id="MRV75920.1"/>
    </source>
</evidence>
<dbReference type="InterPro" id="IPR015002">
    <property type="entry name" value="T6SS_Tdi1_C"/>
</dbReference>
<accession>A0A7X2IU06</accession>
<keyword evidence="4" id="KW-1185">Reference proteome</keyword>
<proteinExistence type="predicted"/>